<dbReference type="RefSeq" id="WP_147292348.1">
    <property type="nucleotide sequence ID" value="NZ_LN681225.1"/>
</dbReference>
<organism evidence="2 3">
    <name type="scientific">Legionella hackeliae</name>
    <dbReference type="NCBI Taxonomy" id="449"/>
    <lineage>
        <taxon>Bacteria</taxon>
        <taxon>Pseudomonadati</taxon>
        <taxon>Pseudomonadota</taxon>
        <taxon>Gammaproteobacteria</taxon>
        <taxon>Legionellales</taxon>
        <taxon>Legionellaceae</taxon>
        <taxon>Legionella</taxon>
    </lineage>
</organism>
<dbReference type="HOGENOM" id="CLU_2717417_0_0_6"/>
<dbReference type="EMBL" id="LN681225">
    <property type="protein sequence ID" value="CEK11323.1"/>
    <property type="molecule type" value="Genomic_DNA"/>
</dbReference>
<reference evidence="3" key="1">
    <citation type="submission" date="2014-09" db="EMBL/GenBank/DDBJ databases">
        <authorList>
            <person name="Gomez-Valero L."/>
        </authorList>
    </citation>
    <scope>NUCLEOTIDE SEQUENCE [LARGE SCALE GENOMIC DNA]</scope>
    <source>
        <strain evidence="3">ATCC35250</strain>
    </source>
</reference>
<dbReference type="Proteomes" id="UP000032803">
    <property type="component" value="Chromosome I"/>
</dbReference>
<dbReference type="OrthoDB" id="9908099at2"/>
<gene>
    <name evidence="2" type="ORF">LHA_2304</name>
</gene>
<protein>
    <submittedName>
        <fullName evidence="2">Uncharacterized protein</fullName>
    </submittedName>
</protein>
<keyword evidence="3" id="KW-1185">Reference proteome</keyword>
<dbReference type="AlphaFoldDB" id="A0A0A8URE9"/>
<feature type="region of interest" description="Disordered" evidence="1">
    <location>
        <begin position="1"/>
        <end position="72"/>
    </location>
</feature>
<name>A0A0A8URE9_LEGHA</name>
<proteinExistence type="predicted"/>
<evidence type="ECO:0000313" key="2">
    <source>
        <dbReference type="EMBL" id="CEK11323.1"/>
    </source>
</evidence>
<evidence type="ECO:0000313" key="3">
    <source>
        <dbReference type="Proteomes" id="UP000032803"/>
    </source>
</evidence>
<evidence type="ECO:0000256" key="1">
    <source>
        <dbReference type="SAM" id="MobiDB-lite"/>
    </source>
</evidence>
<accession>A0A0A8URE9</accession>
<feature type="compositionally biased region" description="Basic and acidic residues" evidence="1">
    <location>
        <begin position="62"/>
        <end position="72"/>
    </location>
</feature>
<dbReference type="KEGG" id="lha:LHA_2304"/>
<dbReference type="PATRIC" id="fig|449.7.peg.155"/>
<feature type="compositionally biased region" description="Basic and acidic residues" evidence="1">
    <location>
        <begin position="1"/>
        <end position="54"/>
    </location>
</feature>
<sequence>MSHKNENSRPGHHDQQGRRPNDASNRHHSSDSSAHRSDRDERNPRNKTDKHFSESKPIGSHRTSENPRDHRK</sequence>